<accession>A0A9E7V2F2</accession>
<evidence type="ECO:0000256" key="6">
    <source>
        <dbReference type="ARBA" id="ARBA00048744"/>
    </source>
</evidence>
<dbReference type="EC" id="2.7.7.48" evidence="7"/>
<dbReference type="GO" id="GO:0006351">
    <property type="term" value="P:DNA-templated transcription"/>
    <property type="evidence" value="ECO:0007669"/>
    <property type="project" value="InterPro"/>
</dbReference>
<evidence type="ECO:0000256" key="1">
    <source>
        <dbReference type="ARBA" id="ARBA00010455"/>
    </source>
</evidence>
<keyword evidence="2 7" id="KW-0696">RNA-directed RNA polymerase</keyword>
<dbReference type="InterPro" id="IPR043502">
    <property type="entry name" value="DNA/RNA_pol_sf"/>
</dbReference>
<feature type="region of interest" description="Disordered" evidence="8">
    <location>
        <begin position="57"/>
        <end position="91"/>
    </location>
</feature>
<comment type="similarity">
    <text evidence="1">Belongs to the totiviridae RNA-directed RNA polymerase family.</text>
</comment>
<keyword evidence="5 7" id="KW-0547">Nucleotide-binding</keyword>
<name>A0A9E7V2F2_9VIRU</name>
<reference evidence="9" key="1">
    <citation type="submission" date="2022-05" db="EMBL/GenBank/DDBJ databases">
        <authorList>
            <person name="Cao W."/>
            <person name="Jia N."/>
            <person name="Lam T.T.-Y."/>
            <person name="Ni X."/>
            <person name="Liu J."/>
        </authorList>
    </citation>
    <scope>NUCLEOTIDE SEQUENCE</scope>
    <source>
        <strain evidence="9">TIGMIC 1</strain>
    </source>
</reference>
<dbReference type="SUPFAM" id="SSF56672">
    <property type="entry name" value="DNA/RNA polymerases"/>
    <property type="match status" value="1"/>
</dbReference>
<dbReference type="GO" id="GO:0000166">
    <property type="term" value="F:nucleotide binding"/>
    <property type="evidence" value="ECO:0007669"/>
    <property type="project" value="UniProtKB-KW"/>
</dbReference>
<sequence>MDCTGYSRDIYALSAAARDHSARQVARHGGSARNSAQAGSQGVIQCSFRCRIHQEDHYDEEGGPSRAGFWSGTDRNGSTAPGRGNRRCAHTDSTARGSACRRCRVENMTTPVFAIGSKTVLAPSYSPGDGISTTVIWQEGARPSKNDLRVRFRRDWVPAMISRKAGGRLELSNFEHATHLLAKVLEGESDVGDVVFNLFGTAVRGFALSADGITAYYYAVNQPLSANNKSVLALLSRYFCEATDLMIWDDPTDMRLVFAERPAKYGKSWTRTRDDLDDLPKPKISAQHHLHFSVGEILDSAGDKANGRLAPIGQPFDVHDSMLASTTLWAISVEQEVYDAVVYSGLFNTVSIADFIKHAKRLSVLAKSWQNLCKHDLRELFELDVLVNRVEGVLDWEAEKQNRASPQFSDLSYDYVLDKARAIFTSAAFLNKTPQKFKWKEFWDSRWQWSAAGSIHSQYSEDMAYVSKDRLLKNKFIAINAMPEYGMHKFLERVPAIHAWSSYKYEWGKLRAIYGTDLTSYILAQFAFYNCEECLPRQFPVGHSANEKNVTARVAGILTDKLPLCIDYEDFNSQHSAEAMSAVIQAYIDVFQRHLTPDQLEAAHWTKMSVLETIVHDNMGTKTQYRTRGTLLSGWRLTTFMNSVLNYIYTREIVGEVTRPGNSLHNGDDVILGVDNLIVAQAASRNARAKGIRLQRSKCAFAGIAEFLRVDHVRGSRGQYLSRACATLVHSRIESRMSTDARDLVESLENRFDDCINRGMPLTLIAALRETYYCRQAQICRNTVEDFYTIKTTHRAAGGVSKSLDSDVSNLIVAGRTERGDTVLPVLPGVSAYAWQVKEKLLIDVSFSRVRQRIENATYEAVLLKSRSVKIVPTEDRWYAIMRSLYKAHRGAIRVKDYGKAALTGYAYELLVSVAPNEPLTLFLKNSSRPLDALPLVV</sequence>
<evidence type="ECO:0000256" key="7">
    <source>
        <dbReference type="RuleBase" id="RU364050"/>
    </source>
</evidence>
<keyword evidence="7" id="KW-0693">Viral RNA replication</keyword>
<evidence type="ECO:0000256" key="2">
    <source>
        <dbReference type="ARBA" id="ARBA00022484"/>
    </source>
</evidence>
<protein>
    <recommendedName>
        <fullName evidence="7">RNA-directed RNA polymerase</fullName>
        <ecNumber evidence="7">2.7.7.48</ecNumber>
    </recommendedName>
</protein>
<evidence type="ECO:0000256" key="8">
    <source>
        <dbReference type="SAM" id="MobiDB-lite"/>
    </source>
</evidence>
<dbReference type="InterPro" id="IPR001795">
    <property type="entry name" value="RNA-dir_pol_luteovirus"/>
</dbReference>
<evidence type="ECO:0000313" key="9">
    <source>
        <dbReference type="EMBL" id="UYL95666.1"/>
    </source>
</evidence>
<evidence type="ECO:0000256" key="5">
    <source>
        <dbReference type="ARBA" id="ARBA00022741"/>
    </source>
</evidence>
<keyword evidence="4 7" id="KW-0548">Nucleotidyltransferase</keyword>
<dbReference type="Pfam" id="PF02123">
    <property type="entry name" value="RdRP_4"/>
    <property type="match status" value="1"/>
</dbReference>
<organism evidence="9">
    <name type="scientific">Nanning Totiv tick virus 3</name>
    <dbReference type="NCBI Taxonomy" id="2972354"/>
    <lineage>
        <taxon>Viruses</taxon>
        <taxon>Riboviria</taxon>
        <taxon>Orthornavirae</taxon>
        <taxon>Duplornaviricota</taxon>
        <taxon>Chrymotiviricetes</taxon>
        <taxon>Ghabrivirales</taxon>
        <taxon>Totiviridae</taxon>
    </lineage>
</organism>
<proteinExistence type="inferred from homology"/>
<dbReference type="GO" id="GO:0003968">
    <property type="term" value="F:RNA-directed RNA polymerase activity"/>
    <property type="evidence" value="ECO:0007669"/>
    <property type="project" value="UniProtKB-KW"/>
</dbReference>
<keyword evidence="3 7" id="KW-0808">Transferase</keyword>
<dbReference type="EMBL" id="ON746552">
    <property type="protein sequence ID" value="UYL95666.1"/>
    <property type="molecule type" value="Genomic_RNA"/>
</dbReference>
<comment type="catalytic activity">
    <reaction evidence="6 7">
        <text>RNA(n) + a ribonucleoside 5'-triphosphate = RNA(n+1) + diphosphate</text>
        <dbReference type="Rhea" id="RHEA:21248"/>
        <dbReference type="Rhea" id="RHEA-COMP:14527"/>
        <dbReference type="Rhea" id="RHEA-COMP:17342"/>
        <dbReference type="ChEBI" id="CHEBI:33019"/>
        <dbReference type="ChEBI" id="CHEBI:61557"/>
        <dbReference type="ChEBI" id="CHEBI:140395"/>
        <dbReference type="EC" id="2.7.7.48"/>
    </reaction>
</comment>
<evidence type="ECO:0000256" key="3">
    <source>
        <dbReference type="ARBA" id="ARBA00022679"/>
    </source>
</evidence>
<evidence type="ECO:0000256" key="4">
    <source>
        <dbReference type="ARBA" id="ARBA00022695"/>
    </source>
</evidence>
<dbReference type="GO" id="GO:0003723">
    <property type="term" value="F:RNA binding"/>
    <property type="evidence" value="ECO:0007669"/>
    <property type="project" value="InterPro"/>
</dbReference>